<feature type="region of interest" description="Disordered" evidence="1">
    <location>
        <begin position="176"/>
        <end position="198"/>
    </location>
</feature>
<dbReference type="GO" id="GO:0008999">
    <property type="term" value="F:protein-N-terminal-alanine acetyltransferase activity"/>
    <property type="evidence" value="ECO:0007669"/>
    <property type="project" value="TreeGrafter"/>
</dbReference>
<proteinExistence type="predicted"/>
<protein>
    <submittedName>
        <fullName evidence="3">GNAT family N-acetyltransferase</fullName>
    </submittedName>
</protein>
<dbReference type="RefSeq" id="WP_271317196.1">
    <property type="nucleotide sequence ID" value="NZ_JABXJJ020000026.1"/>
</dbReference>
<reference evidence="3" key="1">
    <citation type="submission" date="2023-05" db="EMBL/GenBank/DDBJ databases">
        <title>Streptantibioticus silvisoli sp. nov., acidotolerant actinomycetes 1 from pine litter.</title>
        <authorList>
            <person name="Swiecimska M."/>
            <person name="Golinska P."/>
            <person name="Sangal V."/>
            <person name="Wachnowicz B."/>
            <person name="Goodfellow M."/>
        </authorList>
    </citation>
    <scope>NUCLEOTIDE SEQUENCE</scope>
    <source>
        <strain evidence="3">SL13</strain>
    </source>
</reference>
<organism evidence="3">
    <name type="scientific">Streptantibioticus silvisoli</name>
    <dbReference type="NCBI Taxonomy" id="2705255"/>
    <lineage>
        <taxon>Bacteria</taxon>
        <taxon>Bacillati</taxon>
        <taxon>Actinomycetota</taxon>
        <taxon>Actinomycetes</taxon>
        <taxon>Kitasatosporales</taxon>
        <taxon>Streptomycetaceae</taxon>
        <taxon>Streptantibioticus</taxon>
    </lineage>
</organism>
<dbReference type="SUPFAM" id="SSF55729">
    <property type="entry name" value="Acyl-CoA N-acyltransferases (Nat)"/>
    <property type="match status" value="1"/>
</dbReference>
<dbReference type="GO" id="GO:0005737">
    <property type="term" value="C:cytoplasm"/>
    <property type="evidence" value="ECO:0007669"/>
    <property type="project" value="TreeGrafter"/>
</dbReference>
<gene>
    <name evidence="3" type="ORF">POF50_021080</name>
</gene>
<dbReference type="Pfam" id="PF13302">
    <property type="entry name" value="Acetyltransf_3"/>
    <property type="match status" value="1"/>
</dbReference>
<dbReference type="GO" id="GO:1990189">
    <property type="term" value="F:protein N-terminal-serine acetyltransferase activity"/>
    <property type="evidence" value="ECO:0007669"/>
    <property type="project" value="TreeGrafter"/>
</dbReference>
<name>A0AA90H4G3_9ACTN</name>
<dbReference type="InterPro" id="IPR051908">
    <property type="entry name" value="Ribosomal_N-acetyltransferase"/>
</dbReference>
<dbReference type="PANTHER" id="PTHR43441:SF10">
    <property type="entry name" value="ACETYLTRANSFERASE"/>
    <property type="match status" value="1"/>
</dbReference>
<dbReference type="PROSITE" id="PS51186">
    <property type="entry name" value="GNAT"/>
    <property type="match status" value="1"/>
</dbReference>
<accession>A0AA90H4G3</accession>
<dbReference type="EMBL" id="JABXJJ020000026">
    <property type="protein sequence ID" value="MDI5971796.1"/>
    <property type="molecule type" value="Genomic_DNA"/>
</dbReference>
<dbReference type="AlphaFoldDB" id="A0AA90H4G3"/>
<feature type="domain" description="N-acetyltransferase" evidence="2">
    <location>
        <begin position="9"/>
        <end position="170"/>
    </location>
</feature>
<evidence type="ECO:0000259" key="2">
    <source>
        <dbReference type="PROSITE" id="PS51186"/>
    </source>
</evidence>
<dbReference type="PANTHER" id="PTHR43441">
    <property type="entry name" value="RIBOSOMAL-PROTEIN-SERINE ACETYLTRANSFERASE"/>
    <property type="match status" value="1"/>
</dbReference>
<dbReference type="Gene3D" id="3.40.630.30">
    <property type="match status" value="1"/>
</dbReference>
<dbReference type="InterPro" id="IPR016181">
    <property type="entry name" value="Acyl_CoA_acyltransferase"/>
</dbReference>
<dbReference type="CDD" id="cd04301">
    <property type="entry name" value="NAT_SF"/>
    <property type="match status" value="1"/>
</dbReference>
<sequence length="198" mass="21577">MVEISADGLLLRPWREEDAPRLLRGFTDPEFRRWSTPRVTVADERDAVDVIRGRALGWRRGDTASFAVTEDGVVVGSVALNLIDWFEHSARVSYWTLPEARGRGIATRALERAGSWALGELRLHRLELRHAVGHQASCAVAQACGYALEGTLRGAMIDPAGGFRALHVHGRVADRDEARAGDADESPSVAARSDDGLG</sequence>
<evidence type="ECO:0000256" key="1">
    <source>
        <dbReference type="SAM" id="MobiDB-lite"/>
    </source>
</evidence>
<evidence type="ECO:0000313" key="3">
    <source>
        <dbReference type="EMBL" id="MDI5971796.1"/>
    </source>
</evidence>
<comment type="caution">
    <text evidence="3">The sequence shown here is derived from an EMBL/GenBank/DDBJ whole genome shotgun (WGS) entry which is preliminary data.</text>
</comment>
<dbReference type="InterPro" id="IPR000182">
    <property type="entry name" value="GNAT_dom"/>
</dbReference>